<proteinExistence type="predicted"/>
<evidence type="ECO:0000256" key="1">
    <source>
        <dbReference type="SAM" id="MobiDB-lite"/>
    </source>
</evidence>
<organism evidence="3">
    <name type="scientific">Aspergillus niger</name>
    <dbReference type="NCBI Taxonomy" id="5061"/>
    <lineage>
        <taxon>Eukaryota</taxon>
        <taxon>Fungi</taxon>
        <taxon>Dikarya</taxon>
        <taxon>Ascomycota</taxon>
        <taxon>Pezizomycotina</taxon>
        <taxon>Eurotiomycetes</taxon>
        <taxon>Eurotiomycetidae</taxon>
        <taxon>Eurotiales</taxon>
        <taxon>Aspergillaceae</taxon>
        <taxon>Aspergillus</taxon>
        <taxon>Aspergillus subgen. Circumdati</taxon>
    </lineage>
</organism>
<sequence length="177" mass="19766">MDNEAELASLKLPLLRCGKICSEFRNIIQKYMAHSNGQHTSFRDWAKLRYMGGIIYDLKTTLTATVASAVIDQYKTMIEEATSDLQEHLQDIKKRLQSFDQHRDSVQDLIKLGGTPGPSDGADKPTETNVRTGRKASELAHRAHTNIFLNVTASDESHQLVTLRYSNCLGTSVDRSG</sequence>
<dbReference type="GeneID" id="84591008"/>
<reference evidence="3" key="2">
    <citation type="submission" date="2025-08" db="UniProtKB">
        <authorList>
            <consortium name="RefSeq"/>
        </authorList>
    </citation>
    <scope>IDENTIFICATION</scope>
</reference>
<reference evidence="3" key="1">
    <citation type="submission" date="2025-02" db="EMBL/GenBank/DDBJ databases">
        <authorList>
            <consortium name="NCBI Genome Project"/>
        </authorList>
    </citation>
    <scope>NUCLEOTIDE SEQUENCE</scope>
</reference>
<dbReference type="Pfam" id="PF17111">
    <property type="entry name" value="PigL_N"/>
    <property type="match status" value="1"/>
</dbReference>
<feature type="region of interest" description="Disordered" evidence="1">
    <location>
        <begin position="111"/>
        <end position="137"/>
    </location>
</feature>
<accession>A0AAJ8E2R2</accession>
<dbReference type="InterPro" id="IPR031348">
    <property type="entry name" value="PigL_N"/>
</dbReference>
<dbReference type="VEuPathDB" id="FungiDB:An04g07960"/>
<name>A0AAJ8E2R2_ASPNG</name>
<feature type="domain" description="Azaphilone pigments biosynthesis cluster protein L N-terminal" evidence="2">
    <location>
        <begin position="3"/>
        <end position="63"/>
    </location>
</feature>
<dbReference type="AlphaFoldDB" id="A0AAJ8E2R2"/>
<gene>
    <name evidence="3" type="ORF">An04g07960</name>
</gene>
<protein>
    <recommendedName>
        <fullName evidence="2">Azaphilone pigments biosynthesis cluster protein L N-terminal domain-containing protein</fullName>
    </recommendedName>
</protein>
<evidence type="ECO:0000259" key="2">
    <source>
        <dbReference type="Pfam" id="PF17111"/>
    </source>
</evidence>
<dbReference type="RefSeq" id="XP_059605270.1">
    <property type="nucleotide sequence ID" value="XM_059747684.1"/>
</dbReference>
<evidence type="ECO:0000313" key="3">
    <source>
        <dbReference type="RefSeq" id="XP_059605270.1"/>
    </source>
</evidence>
<dbReference type="KEGG" id="ang:An04g07960"/>